<evidence type="ECO:0000259" key="2">
    <source>
        <dbReference type="Pfam" id="PF12417"/>
    </source>
</evidence>
<dbReference type="Proteomes" id="UP001303115">
    <property type="component" value="Unassembled WGS sequence"/>
</dbReference>
<organism evidence="3 4">
    <name type="scientific">Parachaetomium inaequale</name>
    <dbReference type="NCBI Taxonomy" id="2588326"/>
    <lineage>
        <taxon>Eukaryota</taxon>
        <taxon>Fungi</taxon>
        <taxon>Dikarya</taxon>
        <taxon>Ascomycota</taxon>
        <taxon>Pezizomycotina</taxon>
        <taxon>Sordariomycetes</taxon>
        <taxon>Sordariomycetidae</taxon>
        <taxon>Sordariales</taxon>
        <taxon>Chaetomiaceae</taxon>
        <taxon>Parachaetomium</taxon>
    </lineage>
</organism>
<proteinExistence type="predicted"/>
<protein>
    <submittedName>
        <fullName evidence="3">Zinc finger protein-domain-containing protein</fullName>
    </submittedName>
</protein>
<evidence type="ECO:0000256" key="1">
    <source>
        <dbReference type="SAM" id="MobiDB-lite"/>
    </source>
</evidence>
<sequence length="388" mass="42664">MERLGLIDPASDTDSSCSSSDLGPAELELNRLLSFASETPLPAQAQADAPFTKIGAGACGAVFAQQGKPYATKLSKTSDHGALWNDYIRHAEITRHFGLWEFDEVTIPACHYFVPHDDGPRFLEQHPGLADAAQPVCNFLPTSALVTERILPLPARVGALLIDKYCAEDIKAKSRADPANKDCLVRVYLGSTAGRSGQRFFALRNFKLHLNHMMELQLNVRALARRVGVAMALMHWAAKTDARDVEFALGGAARTTSLAMDPSKLWSVTPGSYTGPASRRTEDFFRRVVTTKLWVLDFNQVRPITMDSDGVAQAVKAARVNDPYIPKPLQASADEREVWKAFALSYVEAAEVILQGEDEDILSLPRLFIQGLVDVEREKQRARGLESG</sequence>
<keyword evidence="4" id="KW-1185">Reference proteome</keyword>
<feature type="region of interest" description="Disordered" evidence="1">
    <location>
        <begin position="1"/>
        <end position="21"/>
    </location>
</feature>
<name>A0AAN6PRS7_9PEZI</name>
<feature type="compositionally biased region" description="Low complexity" evidence="1">
    <location>
        <begin position="12"/>
        <end position="21"/>
    </location>
</feature>
<dbReference type="Pfam" id="PF12417">
    <property type="entry name" value="DUF3669"/>
    <property type="match status" value="1"/>
</dbReference>
<evidence type="ECO:0000313" key="3">
    <source>
        <dbReference type="EMBL" id="KAK4043420.1"/>
    </source>
</evidence>
<feature type="domain" description="DUF3669" evidence="2">
    <location>
        <begin position="293"/>
        <end position="356"/>
    </location>
</feature>
<evidence type="ECO:0000313" key="4">
    <source>
        <dbReference type="Proteomes" id="UP001303115"/>
    </source>
</evidence>
<reference evidence="4" key="1">
    <citation type="journal article" date="2023" name="Mol. Phylogenet. Evol.">
        <title>Genome-scale phylogeny and comparative genomics of the fungal order Sordariales.</title>
        <authorList>
            <person name="Hensen N."/>
            <person name="Bonometti L."/>
            <person name="Westerberg I."/>
            <person name="Brannstrom I.O."/>
            <person name="Guillou S."/>
            <person name="Cros-Aarteil S."/>
            <person name="Calhoun S."/>
            <person name="Haridas S."/>
            <person name="Kuo A."/>
            <person name="Mondo S."/>
            <person name="Pangilinan J."/>
            <person name="Riley R."/>
            <person name="LaButti K."/>
            <person name="Andreopoulos B."/>
            <person name="Lipzen A."/>
            <person name="Chen C."/>
            <person name="Yan M."/>
            <person name="Daum C."/>
            <person name="Ng V."/>
            <person name="Clum A."/>
            <person name="Steindorff A."/>
            <person name="Ohm R.A."/>
            <person name="Martin F."/>
            <person name="Silar P."/>
            <person name="Natvig D.O."/>
            <person name="Lalanne C."/>
            <person name="Gautier V."/>
            <person name="Ament-Velasquez S.L."/>
            <person name="Kruys A."/>
            <person name="Hutchinson M.I."/>
            <person name="Powell A.J."/>
            <person name="Barry K."/>
            <person name="Miller A.N."/>
            <person name="Grigoriev I.V."/>
            <person name="Debuchy R."/>
            <person name="Gladieux P."/>
            <person name="Hiltunen Thoren M."/>
            <person name="Johannesson H."/>
        </authorList>
    </citation>
    <scope>NUCLEOTIDE SEQUENCE [LARGE SCALE GENOMIC DNA]</scope>
    <source>
        <strain evidence="4">CBS 284.82</strain>
    </source>
</reference>
<accession>A0AAN6PRS7</accession>
<dbReference type="InterPro" id="IPR022137">
    <property type="entry name" value="Znf_prot_DUF3669"/>
</dbReference>
<gene>
    <name evidence="3" type="ORF">C8A01DRAFT_13114</name>
</gene>
<dbReference type="PANTHER" id="PTHR40780:SF2">
    <property type="entry name" value="DUF3669 DOMAIN-CONTAINING PROTEIN"/>
    <property type="match status" value="1"/>
</dbReference>
<comment type="caution">
    <text evidence="3">The sequence shown here is derived from an EMBL/GenBank/DDBJ whole genome shotgun (WGS) entry which is preliminary data.</text>
</comment>
<dbReference type="EMBL" id="MU854328">
    <property type="protein sequence ID" value="KAK4043420.1"/>
    <property type="molecule type" value="Genomic_DNA"/>
</dbReference>
<dbReference type="AlphaFoldDB" id="A0AAN6PRS7"/>
<dbReference type="PANTHER" id="PTHR40780">
    <property type="entry name" value="DUF3669 DOMAIN-CONTAINING PROTEIN"/>
    <property type="match status" value="1"/>
</dbReference>